<protein>
    <recommendedName>
        <fullName evidence="6">Glycosidase</fullName>
    </recommendedName>
</protein>
<comment type="caution">
    <text evidence="4">The sequence shown here is derived from an EMBL/GenBank/DDBJ whole genome shotgun (WGS) entry which is preliminary data.</text>
</comment>
<comment type="similarity">
    <text evidence="3">Belongs to the glycosyl hydrolase 130 family.</text>
</comment>
<evidence type="ECO:0000313" key="4">
    <source>
        <dbReference type="EMBL" id="TVZ03885.1"/>
    </source>
</evidence>
<dbReference type="Pfam" id="PF04041">
    <property type="entry name" value="Glyco_hydro_130"/>
    <property type="match status" value="1"/>
</dbReference>
<dbReference type="PANTHER" id="PTHR34106:SF4">
    <property type="entry name" value="BLL5143 PROTEIN"/>
    <property type="match status" value="1"/>
</dbReference>
<gene>
    <name evidence="4" type="ORF">EAS64_15695</name>
</gene>
<evidence type="ECO:0008006" key="6">
    <source>
        <dbReference type="Google" id="ProtNLM"/>
    </source>
</evidence>
<dbReference type="GO" id="GO:0016757">
    <property type="term" value="F:glycosyltransferase activity"/>
    <property type="evidence" value="ECO:0007669"/>
    <property type="project" value="UniProtKB-KW"/>
</dbReference>
<evidence type="ECO:0000256" key="1">
    <source>
        <dbReference type="ARBA" id="ARBA00022676"/>
    </source>
</evidence>
<dbReference type="InterPro" id="IPR007184">
    <property type="entry name" value="Mannoside_phosphorylase"/>
</dbReference>
<dbReference type="RefSeq" id="WP_145853755.1">
    <property type="nucleotide sequence ID" value="NZ_RPFW01000003.1"/>
</dbReference>
<proteinExistence type="inferred from homology"/>
<evidence type="ECO:0000256" key="2">
    <source>
        <dbReference type="ARBA" id="ARBA00022679"/>
    </source>
</evidence>
<sequence>MLSRTLHRLLPDASRTVSRLFVPGQETLIRGDSRAKSVIDRVLAMTEAEADRTLACTRDRFAGRLRDLDSTLESHFGLVEHRLGGEITVSASRRRLIGAYFTQQYALEAAALFNPSIVPHPDQAGCGPGELRFVMSLRAVGEGHLSSIEFRTGAISGESTISIDAPGPFPGTGHSRPGTCDRGVLQERLAELGHVGEDAQLLCSLLPRRFAMTELDAAISELSRQQATRGDSTALVDVARSAAASCYRVEFDDEHALSERVLWPGGPAERQGMEDARFVLFTDGEDLTYYATYTAFDGSGVASHLLETTDFRTFTVSPLAGPATQNKGMALFPRRIGGRYAALSRWDRESNAIAYSADRHRWGSAATIQAPERPWDLIQLGNCGSPIETPAGWLVFTHGVGPMREYAIGAILLDLDEPERMLAALPEPLLVADESERDGYVPNVVYSCGSLLHRGTVVLPYGCSDSSVRIATVDLAQLLAELTG</sequence>
<keyword evidence="1" id="KW-0328">Glycosyltransferase</keyword>
<evidence type="ECO:0000313" key="5">
    <source>
        <dbReference type="Proteomes" id="UP000460272"/>
    </source>
</evidence>
<dbReference type="OrthoDB" id="9776657at2"/>
<dbReference type="AlphaFoldDB" id="A0A6P2C091"/>
<keyword evidence="5" id="KW-1185">Reference proteome</keyword>
<reference evidence="4 5" key="1">
    <citation type="submission" date="2018-11" db="EMBL/GenBank/DDBJ databases">
        <title>Trebonia kvetii gen.nov., sp.nov., a novel acidophilic actinobacterium, and proposal of the new actinobacterial family Treboniaceae fam. nov.</title>
        <authorList>
            <person name="Rapoport D."/>
            <person name="Sagova-Mareckova M."/>
            <person name="Sedlacek I."/>
            <person name="Provaznik J."/>
            <person name="Kralova S."/>
            <person name="Pavlinic D."/>
            <person name="Benes V."/>
            <person name="Kopecky J."/>
        </authorList>
    </citation>
    <scope>NUCLEOTIDE SEQUENCE [LARGE SCALE GENOMIC DNA]</scope>
    <source>
        <strain evidence="4 5">15Tr583</strain>
    </source>
</reference>
<dbReference type="CDD" id="cd18613">
    <property type="entry name" value="GH130"/>
    <property type="match status" value="1"/>
</dbReference>
<organism evidence="4 5">
    <name type="scientific">Trebonia kvetii</name>
    <dbReference type="NCBI Taxonomy" id="2480626"/>
    <lineage>
        <taxon>Bacteria</taxon>
        <taxon>Bacillati</taxon>
        <taxon>Actinomycetota</taxon>
        <taxon>Actinomycetes</taxon>
        <taxon>Streptosporangiales</taxon>
        <taxon>Treboniaceae</taxon>
        <taxon>Trebonia</taxon>
    </lineage>
</organism>
<name>A0A6P2C091_9ACTN</name>
<dbReference type="EMBL" id="RPFW01000003">
    <property type="protein sequence ID" value="TVZ03885.1"/>
    <property type="molecule type" value="Genomic_DNA"/>
</dbReference>
<keyword evidence="2" id="KW-0808">Transferase</keyword>
<dbReference type="SUPFAM" id="SSF75005">
    <property type="entry name" value="Arabinanase/levansucrase/invertase"/>
    <property type="match status" value="1"/>
</dbReference>
<dbReference type="InterPro" id="IPR023296">
    <property type="entry name" value="Glyco_hydro_beta-prop_sf"/>
</dbReference>
<dbReference type="PANTHER" id="PTHR34106">
    <property type="entry name" value="GLYCOSIDASE"/>
    <property type="match status" value="1"/>
</dbReference>
<dbReference type="Gene3D" id="2.115.10.20">
    <property type="entry name" value="Glycosyl hydrolase domain, family 43"/>
    <property type="match status" value="1"/>
</dbReference>
<dbReference type="Proteomes" id="UP000460272">
    <property type="component" value="Unassembled WGS sequence"/>
</dbReference>
<evidence type="ECO:0000256" key="3">
    <source>
        <dbReference type="ARBA" id="ARBA00024356"/>
    </source>
</evidence>
<accession>A0A6P2C091</accession>